<evidence type="ECO:0000313" key="2">
    <source>
        <dbReference type="Proteomes" id="UP000249134"/>
    </source>
</evidence>
<proteinExistence type="predicted"/>
<evidence type="ECO:0000313" key="1">
    <source>
        <dbReference type="EMBL" id="SQI56092.1"/>
    </source>
</evidence>
<dbReference type="AlphaFoldDB" id="A0A2X4WB54"/>
<reference evidence="1 2" key="1">
    <citation type="submission" date="2018-06" db="EMBL/GenBank/DDBJ databases">
        <authorList>
            <consortium name="Pathogen Informatics"/>
            <person name="Doyle S."/>
        </authorList>
    </citation>
    <scope>NUCLEOTIDE SEQUENCE [LARGE SCALE GENOMIC DNA]</scope>
    <source>
        <strain evidence="1 2">NCTC4824</strain>
    </source>
</reference>
<keyword evidence="2" id="KW-1185">Reference proteome</keyword>
<dbReference type="Pfam" id="PF14038">
    <property type="entry name" value="YqzE"/>
    <property type="match status" value="1"/>
</dbReference>
<protein>
    <submittedName>
        <fullName evidence="1">Uncharacterized protein</fullName>
    </submittedName>
</protein>
<dbReference type="RefSeq" id="WP_082788580.1">
    <property type="nucleotide sequence ID" value="NZ_CBCSGM010000001.1"/>
</dbReference>
<dbReference type="Proteomes" id="UP000249134">
    <property type="component" value="Chromosome 1"/>
</dbReference>
<sequence>MSVNDYLKYMTETFLTHFEQPKADRVKLKLERREAKLPVHFQLFGLLPVSLKMFFRRS</sequence>
<gene>
    <name evidence="1" type="ORF">NCTC4824_01733</name>
</gene>
<accession>A0A2X4WB54</accession>
<dbReference type="EMBL" id="LS483476">
    <property type="protein sequence ID" value="SQI56092.1"/>
    <property type="molecule type" value="Genomic_DNA"/>
</dbReference>
<dbReference type="KEGG" id="blen:NCTC4824_01733"/>
<name>A0A2X4WB54_LEDLE</name>
<organism evidence="1 2">
    <name type="scientific">Lederbergia lenta</name>
    <name type="common">Bacillus lentus</name>
    <dbReference type="NCBI Taxonomy" id="1467"/>
    <lineage>
        <taxon>Bacteria</taxon>
        <taxon>Bacillati</taxon>
        <taxon>Bacillota</taxon>
        <taxon>Bacilli</taxon>
        <taxon>Bacillales</taxon>
        <taxon>Bacillaceae</taxon>
        <taxon>Lederbergia</taxon>
    </lineage>
</organism>
<dbReference type="STRING" id="1348624.GCA_001591545_00812"/>
<dbReference type="InterPro" id="IPR025622">
    <property type="entry name" value="YqzE"/>
</dbReference>